<feature type="coiled-coil region" evidence="1">
    <location>
        <begin position="145"/>
        <end position="172"/>
    </location>
</feature>
<reference evidence="5 6" key="1">
    <citation type="submission" date="2007-05" db="EMBL/GenBank/DDBJ databases">
        <title>Complete sequence of Geobacter uraniireducens Rf4.</title>
        <authorList>
            <consortium name="US DOE Joint Genome Institute"/>
            <person name="Copeland A."/>
            <person name="Lucas S."/>
            <person name="Lapidus A."/>
            <person name="Barry K."/>
            <person name="Detter J.C."/>
            <person name="Glavina del Rio T."/>
            <person name="Hammon N."/>
            <person name="Israni S."/>
            <person name="Dalin E."/>
            <person name="Tice H."/>
            <person name="Pitluck S."/>
            <person name="Chertkov O."/>
            <person name="Brettin T."/>
            <person name="Bruce D."/>
            <person name="Han C."/>
            <person name="Schmutz J."/>
            <person name="Larimer F."/>
            <person name="Land M."/>
            <person name="Hauser L."/>
            <person name="Kyrpides N."/>
            <person name="Mikhailova N."/>
            <person name="Shelobolina E."/>
            <person name="Aklujkar M."/>
            <person name="Lovley D."/>
            <person name="Richardson P."/>
        </authorList>
    </citation>
    <scope>NUCLEOTIDE SEQUENCE [LARGE SCALE GENOMIC DNA]</scope>
    <source>
        <strain evidence="6">ATCC BAA-1134 / JCM 13001 / Rf4</strain>
    </source>
</reference>
<dbReference type="InterPro" id="IPR025554">
    <property type="entry name" value="DUF4140"/>
</dbReference>
<dbReference type="PANTHER" id="PTHR31005">
    <property type="entry name" value="DUF4139 DOMAIN-CONTAINING PROTEIN"/>
    <property type="match status" value="1"/>
</dbReference>
<dbReference type="EMBL" id="CP000698">
    <property type="protein sequence ID" value="ABQ25981.1"/>
    <property type="molecule type" value="Genomic_DNA"/>
</dbReference>
<evidence type="ECO:0000256" key="1">
    <source>
        <dbReference type="SAM" id="Coils"/>
    </source>
</evidence>
<proteinExistence type="predicted"/>
<organism evidence="5 6">
    <name type="scientific">Geotalea uraniireducens (strain Rf4)</name>
    <name type="common">Geobacter uraniireducens</name>
    <dbReference type="NCBI Taxonomy" id="351605"/>
    <lineage>
        <taxon>Bacteria</taxon>
        <taxon>Pseudomonadati</taxon>
        <taxon>Thermodesulfobacteriota</taxon>
        <taxon>Desulfuromonadia</taxon>
        <taxon>Geobacterales</taxon>
        <taxon>Geobacteraceae</taxon>
        <taxon>Geotalea</taxon>
    </lineage>
</organism>
<dbReference type="Proteomes" id="UP000006695">
    <property type="component" value="Chromosome"/>
</dbReference>
<dbReference type="OrthoDB" id="5398424at2"/>
<dbReference type="PANTHER" id="PTHR31005:SF8">
    <property type="entry name" value="DUF4139 DOMAIN-CONTAINING PROTEIN"/>
    <property type="match status" value="1"/>
</dbReference>
<keyword evidence="1" id="KW-0175">Coiled coil</keyword>
<dbReference type="STRING" id="351605.Gura_1791"/>
<dbReference type="Pfam" id="PF13600">
    <property type="entry name" value="DUF4140"/>
    <property type="match status" value="1"/>
</dbReference>
<name>A5GEX6_GEOUR</name>
<evidence type="ECO:0000313" key="6">
    <source>
        <dbReference type="Proteomes" id="UP000006695"/>
    </source>
</evidence>
<feature type="signal peptide" evidence="3">
    <location>
        <begin position="1"/>
        <end position="19"/>
    </location>
</feature>
<dbReference type="AlphaFoldDB" id="A5GEX6"/>
<evidence type="ECO:0000313" key="5">
    <source>
        <dbReference type="EMBL" id="ABQ25981.1"/>
    </source>
</evidence>
<keyword evidence="3" id="KW-0732">Signal</keyword>
<feature type="chain" id="PRO_5002683560" description="DUF4140 domain-containing protein" evidence="3">
    <location>
        <begin position="20"/>
        <end position="325"/>
    </location>
</feature>
<protein>
    <recommendedName>
        <fullName evidence="4">DUF4140 domain-containing protein</fullName>
    </recommendedName>
</protein>
<dbReference type="KEGG" id="gur:Gura_1791"/>
<dbReference type="HOGENOM" id="CLU_890703_0_0_7"/>
<feature type="region of interest" description="Disordered" evidence="2">
    <location>
        <begin position="112"/>
        <end position="131"/>
    </location>
</feature>
<gene>
    <name evidence="5" type="ordered locus">Gura_1791</name>
</gene>
<dbReference type="RefSeq" id="WP_011938686.1">
    <property type="nucleotide sequence ID" value="NC_009483.1"/>
</dbReference>
<keyword evidence="6" id="KW-1185">Reference proteome</keyword>
<accession>A5GEX6</accession>
<evidence type="ECO:0000256" key="2">
    <source>
        <dbReference type="SAM" id="MobiDB-lite"/>
    </source>
</evidence>
<dbReference type="InterPro" id="IPR011935">
    <property type="entry name" value="CHP02231"/>
</dbReference>
<evidence type="ECO:0000256" key="3">
    <source>
        <dbReference type="SAM" id="SignalP"/>
    </source>
</evidence>
<evidence type="ECO:0000259" key="4">
    <source>
        <dbReference type="Pfam" id="PF13600"/>
    </source>
</evidence>
<sequence>MRFFLALCFVCLPAVSALAADKTVTLYLDGARVERNMTATKGYLEVALPADMQGDSLRIKPLGRTFIDRVEIVAAPSNPKRAKELARLAERKDQLEDRLKALATREEIFTAAAKSQSGKAPRKSKSNPEPLAAIRQGTDFAIAQLETVYHARRKAEKELKSVENRLEIEKKAGNIGGSVARIWLKGKSGRVGISYLVSDLRWIPSYDFRLSGEGEAEVSQRASLPLLPKGATIAVVPTVLAEAATMAPVVVGVEPLPPIAAYEFPVEKGQFSASPQPYFSFSCRNNSQQKLPAGEAACYLGGEYLGKIRFQGLAPGETGAFVCGR</sequence>
<feature type="domain" description="DUF4140" evidence="4">
    <location>
        <begin position="24"/>
        <end position="111"/>
    </location>
</feature>